<comment type="caution">
    <text evidence="1">The sequence shown here is derived from an EMBL/GenBank/DDBJ whole genome shotgun (WGS) entry which is preliminary data.</text>
</comment>
<protein>
    <submittedName>
        <fullName evidence="1">Uncharacterized protein</fullName>
    </submittedName>
</protein>
<proteinExistence type="predicted"/>
<dbReference type="EMBL" id="JASCZI010211554">
    <property type="protein sequence ID" value="MED6194311.1"/>
    <property type="molecule type" value="Genomic_DNA"/>
</dbReference>
<dbReference type="Proteomes" id="UP001341840">
    <property type="component" value="Unassembled WGS sequence"/>
</dbReference>
<accession>A0ABU6X876</accession>
<evidence type="ECO:0000313" key="2">
    <source>
        <dbReference type="Proteomes" id="UP001341840"/>
    </source>
</evidence>
<evidence type="ECO:0000313" key="1">
    <source>
        <dbReference type="EMBL" id="MED6194311.1"/>
    </source>
</evidence>
<gene>
    <name evidence="1" type="ORF">PIB30_027434</name>
</gene>
<organism evidence="1 2">
    <name type="scientific">Stylosanthes scabra</name>
    <dbReference type="NCBI Taxonomy" id="79078"/>
    <lineage>
        <taxon>Eukaryota</taxon>
        <taxon>Viridiplantae</taxon>
        <taxon>Streptophyta</taxon>
        <taxon>Embryophyta</taxon>
        <taxon>Tracheophyta</taxon>
        <taxon>Spermatophyta</taxon>
        <taxon>Magnoliopsida</taxon>
        <taxon>eudicotyledons</taxon>
        <taxon>Gunneridae</taxon>
        <taxon>Pentapetalae</taxon>
        <taxon>rosids</taxon>
        <taxon>fabids</taxon>
        <taxon>Fabales</taxon>
        <taxon>Fabaceae</taxon>
        <taxon>Papilionoideae</taxon>
        <taxon>50 kb inversion clade</taxon>
        <taxon>dalbergioids sensu lato</taxon>
        <taxon>Dalbergieae</taxon>
        <taxon>Pterocarpus clade</taxon>
        <taxon>Stylosanthes</taxon>
    </lineage>
</organism>
<name>A0ABU6X876_9FABA</name>
<keyword evidence="2" id="KW-1185">Reference proteome</keyword>
<sequence>MGVLGCSMVRRKSRASIELGVQTKNKDLRVDSGNSRIDSSRSSGKYNRWLSGASTGPVEIGYYNRPEFSGTGSSLESWRSFPEEFKGLVSPKKIESSAESYGELGRLFV</sequence>
<reference evidence="1 2" key="1">
    <citation type="journal article" date="2023" name="Plants (Basel)">
        <title>Bridging the Gap: Combining Genomics and Transcriptomics Approaches to Understand Stylosanthes scabra, an Orphan Legume from the Brazilian Caatinga.</title>
        <authorList>
            <person name="Ferreira-Neto J.R.C."/>
            <person name="da Silva M.D."/>
            <person name="Binneck E."/>
            <person name="de Melo N.F."/>
            <person name="da Silva R.H."/>
            <person name="de Melo A.L.T.M."/>
            <person name="Pandolfi V."/>
            <person name="Bustamante F.O."/>
            <person name="Brasileiro-Vidal A.C."/>
            <person name="Benko-Iseppon A.M."/>
        </authorList>
    </citation>
    <scope>NUCLEOTIDE SEQUENCE [LARGE SCALE GENOMIC DNA]</scope>
    <source>
        <tissue evidence="1">Leaves</tissue>
    </source>
</reference>